<feature type="compositionally biased region" description="Polar residues" evidence="1">
    <location>
        <begin position="299"/>
        <end position="309"/>
    </location>
</feature>
<keyword evidence="5" id="KW-1185">Reference proteome</keyword>
<keyword evidence="2" id="KW-0732">Signal</keyword>
<dbReference type="InterPro" id="IPR029062">
    <property type="entry name" value="Class_I_gatase-like"/>
</dbReference>
<evidence type="ECO:0000256" key="2">
    <source>
        <dbReference type="SAM" id="SignalP"/>
    </source>
</evidence>
<proteinExistence type="predicted"/>
<evidence type="ECO:0000313" key="4">
    <source>
        <dbReference type="EMBL" id="KAF9490778.1"/>
    </source>
</evidence>
<evidence type="ECO:0000256" key="1">
    <source>
        <dbReference type="SAM" id="MobiDB-lite"/>
    </source>
</evidence>
<reference evidence="4" key="1">
    <citation type="submission" date="2020-11" db="EMBL/GenBank/DDBJ databases">
        <authorList>
            <consortium name="DOE Joint Genome Institute"/>
            <person name="Ahrendt S."/>
            <person name="Riley R."/>
            <person name="Andreopoulos W."/>
            <person name="Labutti K."/>
            <person name="Pangilinan J."/>
            <person name="Ruiz-Duenas F.J."/>
            <person name="Barrasa J.M."/>
            <person name="Sanchez-Garcia M."/>
            <person name="Camarero S."/>
            <person name="Miyauchi S."/>
            <person name="Serrano A."/>
            <person name="Linde D."/>
            <person name="Babiker R."/>
            <person name="Drula E."/>
            <person name="Ayuso-Fernandez I."/>
            <person name="Pacheco R."/>
            <person name="Padilla G."/>
            <person name="Ferreira P."/>
            <person name="Barriuso J."/>
            <person name="Kellner H."/>
            <person name="Castanera R."/>
            <person name="Alfaro M."/>
            <person name="Ramirez L."/>
            <person name="Pisabarro A.G."/>
            <person name="Kuo A."/>
            <person name="Tritt A."/>
            <person name="Lipzen A."/>
            <person name="He G."/>
            <person name="Yan M."/>
            <person name="Ng V."/>
            <person name="Cullen D."/>
            <person name="Martin F."/>
            <person name="Rosso M.-N."/>
            <person name="Henrissat B."/>
            <person name="Hibbett D."/>
            <person name="Martinez A.T."/>
            <person name="Grigoriev I.V."/>
        </authorList>
    </citation>
    <scope>NUCLEOTIDE SEQUENCE</scope>
    <source>
        <strain evidence="4">ATCC 90797</strain>
    </source>
</reference>
<dbReference type="Pfam" id="PF06283">
    <property type="entry name" value="ThuA"/>
    <property type="match status" value="1"/>
</dbReference>
<dbReference type="Gene3D" id="3.40.50.880">
    <property type="match status" value="1"/>
</dbReference>
<dbReference type="PANTHER" id="PTHR40469">
    <property type="entry name" value="SECRETED GLYCOSYL HYDROLASE"/>
    <property type="match status" value="1"/>
</dbReference>
<organism evidence="4 5">
    <name type="scientific">Pleurotus eryngii</name>
    <name type="common">Boletus of the steppes</name>
    <dbReference type="NCBI Taxonomy" id="5323"/>
    <lineage>
        <taxon>Eukaryota</taxon>
        <taxon>Fungi</taxon>
        <taxon>Dikarya</taxon>
        <taxon>Basidiomycota</taxon>
        <taxon>Agaricomycotina</taxon>
        <taxon>Agaricomycetes</taxon>
        <taxon>Agaricomycetidae</taxon>
        <taxon>Agaricales</taxon>
        <taxon>Pleurotineae</taxon>
        <taxon>Pleurotaceae</taxon>
        <taxon>Pleurotus</taxon>
    </lineage>
</organism>
<feature type="signal peptide" evidence="2">
    <location>
        <begin position="1"/>
        <end position="17"/>
    </location>
</feature>
<keyword evidence="4" id="KW-0315">Glutamine amidotransferase</keyword>
<dbReference type="Proteomes" id="UP000807025">
    <property type="component" value="Unassembled WGS sequence"/>
</dbReference>
<evidence type="ECO:0000259" key="3">
    <source>
        <dbReference type="Pfam" id="PF06283"/>
    </source>
</evidence>
<feature type="region of interest" description="Disordered" evidence="1">
    <location>
        <begin position="299"/>
        <end position="330"/>
    </location>
</feature>
<dbReference type="OrthoDB" id="3482285at2759"/>
<accession>A0A9P6DCI9</accession>
<dbReference type="EMBL" id="MU154633">
    <property type="protein sequence ID" value="KAF9490778.1"/>
    <property type="molecule type" value="Genomic_DNA"/>
</dbReference>
<feature type="compositionally biased region" description="Low complexity" evidence="1">
    <location>
        <begin position="310"/>
        <end position="330"/>
    </location>
</feature>
<dbReference type="PANTHER" id="PTHR40469:SF2">
    <property type="entry name" value="GALACTOSE-BINDING DOMAIN-LIKE SUPERFAMILY PROTEIN"/>
    <property type="match status" value="1"/>
</dbReference>
<comment type="caution">
    <text evidence="4">The sequence shown here is derived from an EMBL/GenBank/DDBJ whole genome shotgun (WGS) entry which is preliminary data.</text>
</comment>
<feature type="domain" description="ThuA-like" evidence="3">
    <location>
        <begin position="21"/>
        <end position="283"/>
    </location>
</feature>
<feature type="chain" id="PRO_5040313531" evidence="2">
    <location>
        <begin position="18"/>
        <end position="357"/>
    </location>
</feature>
<gene>
    <name evidence="4" type="ORF">BDN71DRAFT_146950</name>
</gene>
<evidence type="ECO:0000313" key="5">
    <source>
        <dbReference type="Proteomes" id="UP000807025"/>
    </source>
</evidence>
<dbReference type="SUPFAM" id="SSF52317">
    <property type="entry name" value="Class I glutamine amidotransferase-like"/>
    <property type="match status" value="1"/>
</dbReference>
<protein>
    <submittedName>
        <fullName evidence="4">Class I glutamine amidotransferase-like protein</fullName>
    </submittedName>
</protein>
<sequence length="357" mass="39237">MLTFAFTVFLLLVSAFAQSPRILIYSATRGFRHDSIPTAIEALQIASNTINVRFDNTEDQTLFNDQNLARYDAILFLSTTGEVLDDAGKTSFQKYLNSGGNFIGVHSASDTLVNTTFYERELGAHFDYHADLQEATIDVVGPSHPSTNKLPRRWQTRDEWYNFKSNPRDLGAVVILSVDESTYSGRSLFGLCVIIWTLEIFRIQTLGLAGSIKATHTQRVNKYRMYLTRCHVLYFVAWYQDRGAGTSSGGVSGRSFYTSLGHLNETWRDETFMGHVLGGIGWALQANTTKAFNSSALVGSDESSLTPTESQSGISGTSDTTGTHTPSPTSNNATVPIVYSALLTVILSTLAVALHLL</sequence>
<dbReference type="InterPro" id="IPR029010">
    <property type="entry name" value="ThuA-like"/>
</dbReference>
<name>A0A9P6DCI9_PLEER</name>
<dbReference type="AlphaFoldDB" id="A0A9P6DCI9"/>